<evidence type="ECO:0000256" key="2">
    <source>
        <dbReference type="SAM" id="Phobius"/>
    </source>
</evidence>
<keyword evidence="2" id="KW-0472">Membrane</keyword>
<feature type="transmembrane region" description="Helical" evidence="2">
    <location>
        <begin position="74"/>
        <end position="92"/>
    </location>
</feature>
<keyword evidence="4" id="KW-1185">Reference proteome</keyword>
<gene>
    <name evidence="3" type="ORF">ACFSBL_12745</name>
</gene>
<proteinExistence type="predicted"/>
<dbReference type="AlphaFoldDB" id="A0ABD6DMG0"/>
<name>A0ABD6DMG0_9EURY</name>
<dbReference type="EMBL" id="JBHUDO010000003">
    <property type="protein sequence ID" value="MFD1646550.1"/>
    <property type="molecule type" value="Genomic_DNA"/>
</dbReference>
<feature type="region of interest" description="Disordered" evidence="1">
    <location>
        <begin position="126"/>
        <end position="165"/>
    </location>
</feature>
<evidence type="ECO:0000313" key="4">
    <source>
        <dbReference type="Proteomes" id="UP001597034"/>
    </source>
</evidence>
<dbReference type="RefSeq" id="WP_256401364.1">
    <property type="nucleotide sequence ID" value="NZ_JANHJR010000003.1"/>
</dbReference>
<dbReference type="Proteomes" id="UP001597034">
    <property type="component" value="Unassembled WGS sequence"/>
</dbReference>
<feature type="transmembrane region" description="Helical" evidence="2">
    <location>
        <begin position="49"/>
        <end position="68"/>
    </location>
</feature>
<protein>
    <submittedName>
        <fullName evidence="3">Uncharacterized protein</fullName>
    </submittedName>
</protein>
<reference evidence="3 4" key="1">
    <citation type="journal article" date="2019" name="Int. J. Syst. Evol. Microbiol.">
        <title>The Global Catalogue of Microorganisms (GCM) 10K type strain sequencing project: providing services to taxonomists for standard genome sequencing and annotation.</title>
        <authorList>
            <consortium name="The Broad Institute Genomics Platform"/>
            <consortium name="The Broad Institute Genome Sequencing Center for Infectious Disease"/>
            <person name="Wu L."/>
            <person name="Ma J."/>
        </authorList>
    </citation>
    <scope>NUCLEOTIDE SEQUENCE [LARGE SCALE GENOMIC DNA]</scope>
    <source>
        <strain evidence="3 4">CGMCC 1.10390</strain>
    </source>
</reference>
<keyword evidence="2" id="KW-0812">Transmembrane</keyword>
<organism evidence="3 4">
    <name type="scientific">Haloarchaeobius litoreus</name>
    <dbReference type="NCBI Taxonomy" id="755306"/>
    <lineage>
        <taxon>Archaea</taxon>
        <taxon>Methanobacteriati</taxon>
        <taxon>Methanobacteriota</taxon>
        <taxon>Stenosarchaea group</taxon>
        <taxon>Halobacteria</taxon>
        <taxon>Halobacteriales</taxon>
        <taxon>Halorubellaceae</taxon>
        <taxon>Haloarchaeobius</taxon>
    </lineage>
</organism>
<evidence type="ECO:0000256" key="1">
    <source>
        <dbReference type="SAM" id="MobiDB-lite"/>
    </source>
</evidence>
<accession>A0ABD6DMG0</accession>
<keyword evidence="2" id="KW-1133">Transmembrane helix</keyword>
<evidence type="ECO:0000313" key="3">
    <source>
        <dbReference type="EMBL" id="MFD1646550.1"/>
    </source>
</evidence>
<comment type="caution">
    <text evidence="3">The sequence shown here is derived from an EMBL/GenBank/DDBJ whole genome shotgun (WGS) entry which is preliminary data.</text>
</comment>
<sequence>MESDGRVDVLRYPDSVDEPRVRAVTAGEGRSVVHEAAAEYRRKRRKDRFPLWISFPLVAGAMTIGPTGQLDLPLWTPVAAAFAALSLLWWLFTAVDARRGDPVPELVATDCTVAVARNRFGATVVEEPVPPDDGGAAEPTWTGETAAADDTPAVGDATAVEERET</sequence>